<feature type="domain" description="ShKT" evidence="3">
    <location>
        <begin position="219"/>
        <end position="249"/>
    </location>
</feature>
<feature type="disulfide bond" evidence="1">
    <location>
        <begin position="233"/>
        <end position="246"/>
    </location>
</feature>
<feature type="chain" id="PRO_5005893786" evidence="2">
    <location>
        <begin position="24"/>
        <end position="252"/>
    </location>
</feature>
<feature type="disulfide bond" evidence="1">
    <location>
        <begin position="118"/>
        <end position="152"/>
    </location>
</feature>
<feature type="domain" description="ShKT" evidence="3">
    <location>
        <begin position="118"/>
        <end position="152"/>
    </location>
</feature>
<dbReference type="Gene3D" id="1.10.10.1940">
    <property type="match status" value="2"/>
</dbReference>
<keyword evidence="4" id="KW-1185">Reference proteome</keyword>
<dbReference type="PROSITE" id="PS51670">
    <property type="entry name" value="SHKT"/>
    <property type="match status" value="3"/>
</dbReference>
<evidence type="ECO:0000256" key="1">
    <source>
        <dbReference type="PROSITE-ProRule" id="PRU01005"/>
    </source>
</evidence>
<dbReference type="Pfam" id="PF01549">
    <property type="entry name" value="ShK"/>
    <property type="match status" value="3"/>
</dbReference>
<comment type="caution">
    <text evidence="1">Lacks conserved residue(s) required for the propagation of feature annotation.</text>
</comment>
<organism evidence="4 5">
    <name type="scientific">Strongyloides papillosus</name>
    <name type="common">Intestinal threadworm</name>
    <dbReference type="NCBI Taxonomy" id="174720"/>
    <lineage>
        <taxon>Eukaryota</taxon>
        <taxon>Metazoa</taxon>
        <taxon>Ecdysozoa</taxon>
        <taxon>Nematoda</taxon>
        <taxon>Chromadorea</taxon>
        <taxon>Rhabditida</taxon>
        <taxon>Tylenchina</taxon>
        <taxon>Panagrolaimomorpha</taxon>
        <taxon>Strongyloidoidea</taxon>
        <taxon>Strongyloididae</taxon>
        <taxon>Strongyloides</taxon>
    </lineage>
</organism>
<protein>
    <submittedName>
        <fullName evidence="5">ShKT domain-containing protein</fullName>
    </submittedName>
</protein>
<evidence type="ECO:0000256" key="2">
    <source>
        <dbReference type="SAM" id="SignalP"/>
    </source>
</evidence>
<dbReference type="AlphaFoldDB" id="A0A0N5B2J1"/>
<dbReference type="SMART" id="SM00254">
    <property type="entry name" value="ShKT"/>
    <property type="match status" value="3"/>
</dbReference>
<dbReference type="WBParaSite" id="SPAL_0000029800.1">
    <property type="protein sequence ID" value="SPAL_0000029800.1"/>
    <property type="gene ID" value="SPAL_0000029800"/>
</dbReference>
<keyword evidence="1" id="KW-1015">Disulfide bond</keyword>
<dbReference type="PANTHER" id="PTHR46219:SF5">
    <property type="entry name" value="SHKT DOMAIN-CONTAINING PROTEIN"/>
    <property type="match status" value="1"/>
</dbReference>
<name>A0A0N5B2J1_STREA</name>
<accession>A0A0N5B2J1</accession>
<dbReference type="Proteomes" id="UP000046392">
    <property type="component" value="Unplaced"/>
</dbReference>
<evidence type="ECO:0000313" key="4">
    <source>
        <dbReference type="Proteomes" id="UP000046392"/>
    </source>
</evidence>
<sequence length="252" mass="28180">MFLTHILSLLFIIIISNIKFIRSDANCNRPFSDYVSGDCIGIDLDDLGVDPVAPATYLSCYWNGPWLCRAAENRGDVNNPEVLCCSNNVDGNEALAEVTYLYHRYAGNLPFTTTITPCFDINQNCEAIGYLCRETKNFGYMLRNCRMTCGFCGTATPPPLCRDKTTVSCKQQAVFCNDPLYKDFLTESCPRTCGRCGPPYTWKNVTVEETEYTPSPHLCIDVRTNCNRIQSRCAEAHIAKACRKTCGTCNLS</sequence>
<reference evidence="5" key="1">
    <citation type="submission" date="2017-02" db="UniProtKB">
        <authorList>
            <consortium name="WormBaseParasite"/>
        </authorList>
    </citation>
    <scope>IDENTIFICATION</scope>
</reference>
<keyword evidence="2" id="KW-0732">Signal</keyword>
<dbReference type="InterPro" id="IPR003582">
    <property type="entry name" value="ShKT_dom"/>
</dbReference>
<feature type="signal peptide" evidence="2">
    <location>
        <begin position="1"/>
        <end position="23"/>
    </location>
</feature>
<dbReference type="PANTHER" id="PTHR46219">
    <property type="entry name" value="PROTEIN CBG11138"/>
    <property type="match status" value="1"/>
</dbReference>
<proteinExistence type="predicted"/>
<evidence type="ECO:0000313" key="5">
    <source>
        <dbReference type="WBParaSite" id="SPAL_0000029800.1"/>
    </source>
</evidence>
<evidence type="ECO:0000259" key="3">
    <source>
        <dbReference type="PROSITE" id="PS51670"/>
    </source>
</evidence>
<feature type="domain" description="ShKT" evidence="3">
    <location>
        <begin position="161"/>
        <end position="196"/>
    </location>
</feature>